<dbReference type="SUPFAM" id="SSF48264">
    <property type="entry name" value="Cytochrome P450"/>
    <property type="match status" value="1"/>
</dbReference>
<dbReference type="InParanoid" id="B9RE99"/>
<dbReference type="PROSITE" id="PS00018">
    <property type="entry name" value="EF_HAND_1"/>
    <property type="match status" value="1"/>
</dbReference>
<dbReference type="PRINTS" id="PR00385">
    <property type="entry name" value="P450"/>
</dbReference>
<dbReference type="InterPro" id="IPR017972">
    <property type="entry name" value="Cyt_P450_CS"/>
</dbReference>
<dbReference type="Gene3D" id="1.10.630.10">
    <property type="entry name" value="Cytochrome P450"/>
    <property type="match status" value="1"/>
</dbReference>
<dbReference type="STRING" id="3988.B9RE99"/>
<evidence type="ECO:0000256" key="11">
    <source>
        <dbReference type="PIRSR" id="PIRSR602401-1"/>
    </source>
</evidence>
<evidence type="ECO:0000256" key="4">
    <source>
        <dbReference type="ARBA" id="ARBA00022692"/>
    </source>
</evidence>
<dbReference type="PANTHER" id="PTHR24282">
    <property type="entry name" value="CYTOCHROME P450 FAMILY MEMBER"/>
    <property type="match status" value="1"/>
</dbReference>
<evidence type="ECO:0000313" key="14">
    <source>
        <dbReference type="EMBL" id="EEF50707.1"/>
    </source>
</evidence>
<dbReference type="GO" id="GO:0004497">
    <property type="term" value="F:monooxygenase activity"/>
    <property type="evidence" value="ECO:0000318"/>
    <property type="project" value="GO_Central"/>
</dbReference>
<evidence type="ECO:0000256" key="10">
    <source>
        <dbReference type="ARBA" id="ARBA00023136"/>
    </source>
</evidence>
<keyword evidence="10 13" id="KW-0472">Membrane</keyword>
<dbReference type="InterPro" id="IPR001128">
    <property type="entry name" value="Cyt_P450"/>
</dbReference>
<keyword evidence="5 11" id="KW-0479">Metal-binding</keyword>
<dbReference type="Proteomes" id="UP000008311">
    <property type="component" value="Unassembled WGS sequence"/>
</dbReference>
<keyword evidence="7 12" id="KW-0560">Oxidoreductase</keyword>
<keyword evidence="8 11" id="KW-0408">Iron</keyword>
<dbReference type="InterPro" id="IPR036396">
    <property type="entry name" value="Cyt_P450_sf"/>
</dbReference>
<gene>
    <name evidence="14" type="ORF">RCOM_1619700</name>
</gene>
<dbReference type="PROSITE" id="PS00086">
    <property type="entry name" value="CYTOCHROME_P450"/>
    <property type="match status" value="1"/>
</dbReference>
<evidence type="ECO:0000256" key="12">
    <source>
        <dbReference type="RuleBase" id="RU000461"/>
    </source>
</evidence>
<feature type="binding site" description="axial binding residue" evidence="11">
    <location>
        <position position="464"/>
    </location>
    <ligand>
        <name>heme</name>
        <dbReference type="ChEBI" id="CHEBI:30413"/>
    </ligand>
    <ligandPart>
        <name>Fe</name>
        <dbReference type="ChEBI" id="CHEBI:18248"/>
    </ligandPart>
</feature>
<dbReference type="InterPro" id="IPR050665">
    <property type="entry name" value="Cytochrome_P450_Monooxygen"/>
</dbReference>
<reference evidence="15" key="1">
    <citation type="journal article" date="2010" name="Nat. Biotechnol.">
        <title>Draft genome sequence of the oilseed species Ricinus communis.</title>
        <authorList>
            <person name="Chan A.P."/>
            <person name="Crabtree J."/>
            <person name="Zhao Q."/>
            <person name="Lorenzi H."/>
            <person name="Orvis J."/>
            <person name="Puiu D."/>
            <person name="Melake-Berhan A."/>
            <person name="Jones K.M."/>
            <person name="Redman J."/>
            <person name="Chen G."/>
            <person name="Cahoon E.B."/>
            <person name="Gedil M."/>
            <person name="Stanke M."/>
            <person name="Haas B.J."/>
            <person name="Wortman J.R."/>
            <person name="Fraser-Liggett C.M."/>
            <person name="Ravel J."/>
            <person name="Rabinowicz P.D."/>
        </authorList>
    </citation>
    <scope>NUCLEOTIDE SEQUENCE [LARGE SCALE GENOMIC DNA]</scope>
    <source>
        <strain evidence="15">cv. Hale</strain>
    </source>
</reference>
<keyword evidence="9 12" id="KW-0503">Monooxygenase</keyword>
<dbReference type="PANTHER" id="PTHR24282:SF275">
    <property type="entry name" value="CYTOCHROME P450"/>
    <property type="match status" value="1"/>
</dbReference>
<evidence type="ECO:0000256" key="9">
    <source>
        <dbReference type="ARBA" id="ARBA00023033"/>
    </source>
</evidence>
<protein>
    <submittedName>
        <fullName evidence="14">Cytochrome P450, putative</fullName>
        <ecNumber evidence="14">1.3.3.9</ecNumber>
    </submittedName>
</protein>
<dbReference type="GO" id="GO:0016020">
    <property type="term" value="C:membrane"/>
    <property type="evidence" value="ECO:0007669"/>
    <property type="project" value="UniProtKB-SubCell"/>
</dbReference>
<dbReference type="EMBL" id="EQ973775">
    <property type="protein sequence ID" value="EEF50707.1"/>
    <property type="molecule type" value="Genomic_DNA"/>
</dbReference>
<feature type="transmembrane region" description="Helical" evidence="13">
    <location>
        <begin position="6"/>
        <end position="30"/>
    </location>
</feature>
<comment type="similarity">
    <text evidence="2 12">Belongs to the cytochrome P450 family.</text>
</comment>
<dbReference type="GO" id="GO:0016705">
    <property type="term" value="F:oxidoreductase activity, acting on paired donors, with incorporation or reduction of molecular oxygen"/>
    <property type="evidence" value="ECO:0007669"/>
    <property type="project" value="InterPro"/>
</dbReference>
<evidence type="ECO:0000256" key="3">
    <source>
        <dbReference type="ARBA" id="ARBA00022617"/>
    </source>
</evidence>
<evidence type="ECO:0000313" key="15">
    <source>
        <dbReference type="Proteomes" id="UP000008311"/>
    </source>
</evidence>
<evidence type="ECO:0000256" key="13">
    <source>
        <dbReference type="SAM" id="Phobius"/>
    </source>
</evidence>
<dbReference type="KEGG" id="rcu:8264592"/>
<dbReference type="GO" id="GO:0005506">
    <property type="term" value="F:iron ion binding"/>
    <property type="evidence" value="ECO:0007669"/>
    <property type="project" value="InterPro"/>
</dbReference>
<name>B9RE99_RICCO</name>
<evidence type="ECO:0000256" key="6">
    <source>
        <dbReference type="ARBA" id="ARBA00022989"/>
    </source>
</evidence>
<sequence>MAEMVMGTLIFCFLGFLCSYFLLILSKFLYKEWWTPVRIQSLMRSQGIKGPSYRFIHGNTKDITNMRKETMENPMELSHLILPRIQPHIYSWIKLYGTNFLLWYGGRAQLVVTEPELAQEILNSKEVTFYKVGFQEYITKLLGDGLVLASGEKWIKMRKLASRAFHSENLKGMVPAMIASSEVMLEGWRSHPGKEIDAFQEFKVLTSEIISRTAFGSSYLEGEKIFEMLKKTISIIAGNHYKVRIPGIKFFKTTYDVELDKLQQDIRDTIMEMVKKREEAAKISEQDSFGHDFLGSLIKAYKDEDKNKKISIEDMIDECKNFYVAGQETTASSLSWTILLLAIHRDWQEKARKEVLELFGQQNPTADGITRLKTMSMIINESLRLYPPVLHVNREVKREVKLGKLLIPAKMETNVPVLALHTDNKIWGEDAHLYRPERFAEGVAKATNNNISSYIPFGLGPRTCVGLNFAITEKKIALSMILQRYRFTLSPTYVHSPVHILTMCPQYGVPIILEAL</sequence>
<dbReference type="EC" id="1.3.3.9" evidence="14"/>
<evidence type="ECO:0000256" key="2">
    <source>
        <dbReference type="ARBA" id="ARBA00010617"/>
    </source>
</evidence>
<evidence type="ECO:0000256" key="7">
    <source>
        <dbReference type="ARBA" id="ARBA00023002"/>
    </source>
</evidence>
<evidence type="ECO:0000256" key="5">
    <source>
        <dbReference type="ARBA" id="ARBA00022723"/>
    </source>
</evidence>
<accession>B9RE99</accession>
<dbReference type="PRINTS" id="PR00463">
    <property type="entry name" value="EP450I"/>
</dbReference>
<proteinExistence type="inferred from homology"/>
<evidence type="ECO:0000256" key="1">
    <source>
        <dbReference type="ARBA" id="ARBA00004167"/>
    </source>
</evidence>
<organism evidence="14 15">
    <name type="scientific">Ricinus communis</name>
    <name type="common">Castor bean</name>
    <dbReference type="NCBI Taxonomy" id="3988"/>
    <lineage>
        <taxon>Eukaryota</taxon>
        <taxon>Viridiplantae</taxon>
        <taxon>Streptophyta</taxon>
        <taxon>Embryophyta</taxon>
        <taxon>Tracheophyta</taxon>
        <taxon>Spermatophyta</taxon>
        <taxon>Magnoliopsida</taxon>
        <taxon>eudicotyledons</taxon>
        <taxon>Gunneridae</taxon>
        <taxon>Pentapetalae</taxon>
        <taxon>rosids</taxon>
        <taxon>fabids</taxon>
        <taxon>Malpighiales</taxon>
        <taxon>Euphorbiaceae</taxon>
        <taxon>Acalyphoideae</taxon>
        <taxon>Acalypheae</taxon>
        <taxon>Ricinus</taxon>
    </lineage>
</organism>
<dbReference type="InterPro" id="IPR002401">
    <property type="entry name" value="Cyt_P450_E_grp-I"/>
</dbReference>
<dbReference type="Pfam" id="PF00067">
    <property type="entry name" value="p450"/>
    <property type="match status" value="1"/>
</dbReference>
<keyword evidence="4 13" id="KW-0812">Transmembrane</keyword>
<dbReference type="InterPro" id="IPR018247">
    <property type="entry name" value="EF_Hand_1_Ca_BS"/>
</dbReference>
<dbReference type="eggNOG" id="KOG0157">
    <property type="taxonomic scope" value="Eukaryota"/>
</dbReference>
<comment type="subcellular location">
    <subcellularLocation>
        <location evidence="1">Membrane</location>
        <topology evidence="1">Single-pass membrane protein</topology>
    </subcellularLocation>
</comment>
<dbReference type="GO" id="GO:0020037">
    <property type="term" value="F:heme binding"/>
    <property type="evidence" value="ECO:0007669"/>
    <property type="project" value="InterPro"/>
</dbReference>
<keyword evidence="3 11" id="KW-0349">Heme</keyword>
<keyword evidence="6 13" id="KW-1133">Transmembrane helix</keyword>
<evidence type="ECO:0000256" key="8">
    <source>
        <dbReference type="ARBA" id="ARBA00023004"/>
    </source>
</evidence>
<dbReference type="AlphaFoldDB" id="B9RE99"/>
<dbReference type="OrthoDB" id="1470350at2759"/>
<keyword evidence="15" id="KW-1185">Reference proteome</keyword>
<comment type="cofactor">
    <cofactor evidence="11">
        <name>heme</name>
        <dbReference type="ChEBI" id="CHEBI:30413"/>
    </cofactor>
</comment>